<keyword evidence="4 7" id="KW-0418">Kinase</keyword>
<dbReference type="AlphaFoldDB" id="A0A6B8VNT5"/>
<dbReference type="Pfam" id="PF02782">
    <property type="entry name" value="FGGY_C"/>
    <property type="match status" value="1"/>
</dbReference>
<dbReference type="InterPro" id="IPR018484">
    <property type="entry name" value="FGGY_N"/>
</dbReference>
<dbReference type="InterPro" id="IPR050406">
    <property type="entry name" value="FGGY_Carb_Kinase"/>
</dbReference>
<keyword evidence="2" id="KW-0119">Carbohydrate metabolism</keyword>
<evidence type="ECO:0000256" key="2">
    <source>
        <dbReference type="ARBA" id="ARBA00022629"/>
    </source>
</evidence>
<dbReference type="Pfam" id="PF00370">
    <property type="entry name" value="FGGY_N"/>
    <property type="match status" value="1"/>
</dbReference>
<organism evidence="7 8">
    <name type="scientific">Corynebacterium comes</name>
    <dbReference type="NCBI Taxonomy" id="2675218"/>
    <lineage>
        <taxon>Bacteria</taxon>
        <taxon>Bacillati</taxon>
        <taxon>Actinomycetota</taxon>
        <taxon>Actinomycetes</taxon>
        <taxon>Mycobacteriales</taxon>
        <taxon>Corynebacteriaceae</taxon>
        <taxon>Corynebacterium</taxon>
    </lineage>
</organism>
<accession>A0A6B8VNT5</accession>
<comment type="similarity">
    <text evidence="1">Belongs to the FGGY kinase family.</text>
</comment>
<keyword evidence="3 7" id="KW-0808">Transferase</keyword>
<evidence type="ECO:0000313" key="8">
    <source>
        <dbReference type="Proteomes" id="UP000425178"/>
    </source>
</evidence>
<dbReference type="CDD" id="cd00366">
    <property type="entry name" value="ASKHA_NBD_FGGY"/>
    <property type="match status" value="1"/>
</dbReference>
<dbReference type="InterPro" id="IPR018485">
    <property type="entry name" value="FGGY_C"/>
</dbReference>
<sequence length="517" mass="54245">MAVTVGVDVGTQGTKAGVYTAEGVQVGRAYVPHTINYGGPGRAEMDPEHLVAAAFTAIATALDAAVSAGVARSDVAGIALSGILVGQVLLDSQGTILRPILTSLDTRAQGHAIRAGEELDPLWLTESGTSTLDAYAAPFQLQWIRDNEPDLWSRVARSVSVAPYVSARLTGLRQEDMFTDPTHASGWMVGWDEATRAFSPGQFATFGLPLEILPRIIASDEVVGAVTREASARTGLPEGTPVVAGAGDVMQSNLASGMVEVGQSTDSAGTTSILTVGVDGIVPEVTAMPGMLYSLGTIPGQSFYWGYIRAGGLSLRWFRDQIARLDGDDSVYREFDALAAGIAPGSDGVLFLPYLAGGNPDSPDASGTWLGMDSGTDTARLWRSALEAVAYEYASTLEVVQRAGVELTEVLATGGGAASDVWNQIKADVTGIPWRRPHRVDGPVLANAALVNQGLGTSPGLCAQLREWNAGGRPHLPDPAAHETYRRAAAIRRDLLAGPMQEAFAAVRGLRQLNANL</sequence>
<dbReference type="KEGG" id="ccoe:CETAM_07340"/>
<dbReference type="InterPro" id="IPR043129">
    <property type="entry name" value="ATPase_NBD"/>
</dbReference>
<protein>
    <submittedName>
        <fullName evidence="7">Xylulose kinase</fullName>
        <ecNumber evidence="7">2.7.1.17</ecNumber>
    </submittedName>
</protein>
<evidence type="ECO:0000256" key="3">
    <source>
        <dbReference type="ARBA" id="ARBA00022679"/>
    </source>
</evidence>
<proteinExistence type="inferred from homology"/>
<evidence type="ECO:0000259" key="5">
    <source>
        <dbReference type="Pfam" id="PF00370"/>
    </source>
</evidence>
<keyword evidence="8" id="KW-1185">Reference proteome</keyword>
<dbReference type="GO" id="GO:0042732">
    <property type="term" value="P:D-xylose metabolic process"/>
    <property type="evidence" value="ECO:0007669"/>
    <property type="project" value="UniProtKB-KW"/>
</dbReference>
<gene>
    <name evidence="7" type="primary">xylB2</name>
    <name evidence="7" type="ORF">CETAM_07340</name>
</gene>
<evidence type="ECO:0000313" key="7">
    <source>
        <dbReference type="EMBL" id="QGU04729.1"/>
    </source>
</evidence>
<dbReference type="PIRSF" id="PIRSF000538">
    <property type="entry name" value="GlpK"/>
    <property type="match status" value="1"/>
</dbReference>
<evidence type="ECO:0000256" key="1">
    <source>
        <dbReference type="ARBA" id="ARBA00009156"/>
    </source>
</evidence>
<keyword evidence="2" id="KW-0859">Xylose metabolism</keyword>
<name>A0A6B8VNT5_9CORY</name>
<reference evidence="7 8" key="1">
    <citation type="journal article" date="2021" name="Int. J. Syst. Evol. Microbiol.">
        <title>Classification of three corynebacterial strains isolated from a small paddock in North Rhine-Westphalia: proposal of &lt;i&gt;Corynebacterium kalinowskii&lt;/i&gt; sp. nov., &lt;i&gt;Corynebacterium comes&lt;/i&gt; sp. nov. and &lt;i&gt;Corynebacterium occultum&lt;/i&gt; sp. nov.</title>
        <authorList>
            <person name="Schaffert L."/>
            <person name="Ruwe M."/>
            <person name="Milse J."/>
            <person name="Hanuschka K."/>
            <person name="Ortseifen V."/>
            <person name="Droste J."/>
            <person name="Brandt D."/>
            <person name="Schl L."/>
            <person name="Kutter Y."/>
            <person name="Vinke S."/>
            <person name="Vieh P."/>
            <person name="Jacob L."/>
            <person name="L N.C."/>
            <person name="Schulte-Berndt E."/>
            <person name="Hain C."/>
            <person name="Linder M."/>
            <person name="Schmidt P."/>
            <person name="Wollenschl L."/>
            <person name="Luttermann T."/>
            <person name="Thieme E."/>
            <person name="Hassa J."/>
            <person name="Haak M."/>
            <person name="Wittchen M."/>
            <person name="Mentz A."/>
            <person name="Persicke M."/>
            <person name="Busche T."/>
            <person name="R C."/>
        </authorList>
    </citation>
    <scope>NUCLEOTIDE SEQUENCE [LARGE SCALE GENOMIC DNA]</scope>
    <source>
        <strain evidence="7 8">2019</strain>
    </source>
</reference>
<dbReference type="EC" id="2.7.1.17" evidence="7"/>
<feature type="domain" description="Carbohydrate kinase FGGY N-terminal" evidence="5">
    <location>
        <begin position="4"/>
        <end position="254"/>
    </location>
</feature>
<evidence type="ECO:0000259" key="6">
    <source>
        <dbReference type="Pfam" id="PF02782"/>
    </source>
</evidence>
<dbReference type="Proteomes" id="UP000425178">
    <property type="component" value="Chromosome"/>
</dbReference>
<dbReference type="PANTHER" id="PTHR43095">
    <property type="entry name" value="SUGAR KINASE"/>
    <property type="match status" value="1"/>
</dbReference>
<dbReference type="PANTHER" id="PTHR43095:SF5">
    <property type="entry name" value="XYLULOSE KINASE"/>
    <property type="match status" value="1"/>
</dbReference>
<dbReference type="GO" id="GO:0004856">
    <property type="term" value="F:D-xylulokinase activity"/>
    <property type="evidence" value="ECO:0007669"/>
    <property type="project" value="UniProtKB-EC"/>
</dbReference>
<evidence type="ECO:0000256" key="4">
    <source>
        <dbReference type="ARBA" id="ARBA00022777"/>
    </source>
</evidence>
<dbReference type="InterPro" id="IPR000577">
    <property type="entry name" value="Carb_kinase_FGGY"/>
</dbReference>
<feature type="domain" description="Carbohydrate kinase FGGY C-terminal" evidence="6">
    <location>
        <begin position="267"/>
        <end position="449"/>
    </location>
</feature>
<dbReference type="Gene3D" id="3.30.420.40">
    <property type="match status" value="2"/>
</dbReference>
<dbReference type="SUPFAM" id="SSF53067">
    <property type="entry name" value="Actin-like ATPase domain"/>
    <property type="match status" value="2"/>
</dbReference>
<dbReference type="RefSeq" id="WP_156228257.1">
    <property type="nucleotide sequence ID" value="NZ_CP046453.1"/>
</dbReference>
<dbReference type="EMBL" id="CP046453">
    <property type="protein sequence ID" value="QGU04729.1"/>
    <property type="molecule type" value="Genomic_DNA"/>
</dbReference>